<gene>
    <name evidence="1" type="ORF">EmuJ_000212500</name>
</gene>
<proteinExistence type="predicted"/>
<protein>
    <submittedName>
        <fullName evidence="1">Expressed protein</fullName>
    </submittedName>
</protein>
<keyword evidence="2" id="KW-1185">Reference proteome</keyword>
<dbReference type="Proteomes" id="UP000017246">
    <property type="component" value="Unassembled WGS sequence"/>
</dbReference>
<organism evidence="1 2">
    <name type="scientific">Echinococcus multilocularis</name>
    <name type="common">Fox tapeworm</name>
    <dbReference type="NCBI Taxonomy" id="6211"/>
    <lineage>
        <taxon>Eukaryota</taxon>
        <taxon>Metazoa</taxon>
        <taxon>Spiralia</taxon>
        <taxon>Lophotrochozoa</taxon>
        <taxon>Platyhelminthes</taxon>
        <taxon>Cestoda</taxon>
        <taxon>Eucestoda</taxon>
        <taxon>Cyclophyllidea</taxon>
        <taxon>Taeniidae</taxon>
        <taxon>Echinococcus</taxon>
    </lineage>
</organism>
<evidence type="ECO:0000313" key="1">
    <source>
        <dbReference type="EMBL" id="CDI98283.1"/>
    </source>
</evidence>
<reference evidence="1" key="2">
    <citation type="submission" date="2015-11" db="EMBL/GenBank/DDBJ databases">
        <authorList>
            <person name="Zhang Y."/>
            <person name="Guo Z."/>
        </authorList>
    </citation>
    <scope>NUCLEOTIDE SEQUENCE</scope>
</reference>
<reference evidence="1" key="1">
    <citation type="journal article" date="2013" name="Nature">
        <title>The genomes of four tapeworm species reveal adaptations to parasitism.</title>
        <authorList>
            <person name="Tsai I.J."/>
            <person name="Zarowiecki M."/>
            <person name="Holroyd N."/>
            <person name="Garciarrubio A."/>
            <person name="Sanchez-Flores A."/>
            <person name="Brooks K.L."/>
            <person name="Tracey A."/>
            <person name="Bobes R.J."/>
            <person name="Fragoso G."/>
            <person name="Sciutto E."/>
            <person name="Aslett M."/>
            <person name="Beasley H."/>
            <person name="Bennett H.M."/>
            <person name="Cai J."/>
            <person name="Camicia F."/>
            <person name="Clark R."/>
            <person name="Cucher M."/>
            <person name="De Silva N."/>
            <person name="Day T.A."/>
            <person name="Deplazes P."/>
            <person name="Estrada K."/>
            <person name="Fernandez C."/>
            <person name="Holland P.W."/>
            <person name="Hou J."/>
            <person name="Hu S."/>
            <person name="Huckvale T."/>
            <person name="Hung S.S."/>
            <person name="Kamenetzky L."/>
            <person name="Keane J.A."/>
            <person name="Kiss F."/>
            <person name="Koziol U."/>
            <person name="Lambert O."/>
            <person name="Liu K."/>
            <person name="Luo X."/>
            <person name="Luo Y."/>
            <person name="Macchiaroli N."/>
            <person name="Nichol S."/>
            <person name="Paps J."/>
            <person name="Parkinson J."/>
            <person name="Pouchkina-Stantcheva N."/>
            <person name="Riddiford N."/>
            <person name="Rosenzvit M."/>
            <person name="Salinas G."/>
            <person name="Wasmuth J.D."/>
            <person name="Zamanian M."/>
            <person name="Zheng Y."/>
            <person name="Cai X."/>
            <person name="Soberon X."/>
            <person name="Olson P.D."/>
            <person name="Laclette J.P."/>
            <person name="Brehm K."/>
            <person name="Berriman M."/>
            <person name="Garciarrubio A."/>
            <person name="Bobes R.J."/>
            <person name="Fragoso G."/>
            <person name="Sanchez-Flores A."/>
            <person name="Estrada K."/>
            <person name="Cevallos M.A."/>
            <person name="Morett E."/>
            <person name="Gonzalez V."/>
            <person name="Portillo T."/>
            <person name="Ochoa-Leyva A."/>
            <person name="Jose M.V."/>
            <person name="Sciutto E."/>
            <person name="Landa A."/>
            <person name="Jimenez L."/>
            <person name="Valdes V."/>
            <person name="Carrero J.C."/>
            <person name="Larralde C."/>
            <person name="Morales-Montor J."/>
            <person name="Limon-Lason J."/>
            <person name="Soberon X."/>
            <person name="Laclette J.P."/>
        </authorList>
    </citation>
    <scope>NUCLEOTIDE SEQUENCE [LARGE SCALE GENOMIC DNA]</scope>
</reference>
<evidence type="ECO:0000313" key="2">
    <source>
        <dbReference type="Proteomes" id="UP000017246"/>
    </source>
</evidence>
<name>A0A087W1F5_ECHMU</name>
<accession>A0A087W1F5</accession>
<sequence length="105" mass="11664">MCGAIACTRGGTYAPPARVHLVHAHTRAETCARTYPRVYVRARVRVQLLMSFLFLCRPHFVRLSGSGSLSLTLRLLARSRSLASRFVCESVCIPASQRTPSHLHT</sequence>
<dbReference type="EMBL" id="LN902844">
    <property type="protein sequence ID" value="CDI98283.1"/>
    <property type="molecule type" value="Genomic_DNA"/>
</dbReference>
<dbReference type="AlphaFoldDB" id="A0A087W1F5"/>